<evidence type="ECO:0000313" key="1">
    <source>
        <dbReference type="EMBL" id="AIM49546.1"/>
    </source>
</evidence>
<dbReference type="EMBL" id="KJ909290">
    <property type="protein sequence ID" value="AIM49546.1"/>
    <property type="molecule type" value="Genomic_DNA"/>
</dbReference>
<geneLocation type="plasmid" evidence="1">
    <name>pSN254b</name>
</geneLocation>
<proteinExistence type="predicted"/>
<name>A0A096Y654_AERSS</name>
<dbReference type="AlphaFoldDB" id="A0A096Y654"/>
<organism evidence="1">
    <name type="scientific">Aeromonas salmonicida subsp. salmonicida</name>
    <dbReference type="NCBI Taxonomy" id="29491"/>
    <lineage>
        <taxon>Bacteria</taxon>
        <taxon>Pseudomonadati</taxon>
        <taxon>Pseudomonadota</taxon>
        <taxon>Gammaproteobacteria</taxon>
        <taxon>Aeromonadales</taxon>
        <taxon>Aeromonadaceae</taxon>
        <taxon>Aeromonas</taxon>
    </lineage>
</organism>
<accession>A0A096Y654</accession>
<keyword evidence="1" id="KW-0614">Plasmid</keyword>
<sequence length="146" mass="16815">MMRDAVVQIEFPALLVSSKKRSLFVVASESEFGKCTIQSLRNGYFELMDIYDSEGRHYKIDEVASYKPLSPFWYWPVEIVMYGSRLFKANFNAVLISNLDCKELKSELCDLAKKYRSNLDSGVGIEKIMEEMESARTIKELIKVFG</sequence>
<protein>
    <submittedName>
        <fullName evidence="1">Uncharacterized protein</fullName>
    </submittedName>
</protein>
<reference evidence="1" key="1">
    <citation type="journal article" date="2014" name="Antimicrob. Agents Chemother.">
        <title>Detection of variants of the pRAS3, pAB5S9, and pSN254 plasmids in Aeromonas salmonicida subsp. salmonicida: multidrug-resistance, interspecies exchanges, and plasmid reshaping.</title>
        <authorList>
            <person name="Vincent A.T."/>
            <person name="Trudel M.V."/>
            <person name="Paquet V.E."/>
            <person name="Boyle B."/>
            <person name="Tanaka K.H."/>
            <person name="Dallaire-Dufresne S."/>
            <person name="Daher R.K."/>
            <person name="Frenette M."/>
            <person name="Derome N."/>
            <person name="Charette S.J."/>
        </authorList>
    </citation>
    <scope>NUCLEOTIDE SEQUENCE</scope>
    <source>
        <strain evidence="1">2004-05MF26</strain>
        <plasmid evidence="1">pSN254b</plasmid>
    </source>
</reference>
<dbReference type="RefSeq" id="WP_001326394.1">
    <property type="nucleotide sequence ID" value="NZ_KJ909290.1"/>
</dbReference>